<dbReference type="InterPro" id="IPR036388">
    <property type="entry name" value="WH-like_DNA-bd_sf"/>
</dbReference>
<gene>
    <name evidence="3" type="ORF">DI270_032110</name>
</gene>
<sequence length="1077" mass="115593">MPSAPADEYLHVRRCHDMQVHITMLGRFAVHVDGSVLPPGAWHRRQAAELVKLLALAPRRRLHREEVIDALWPGVSPGQAAPRLHKAAHYARRALGATDGVVLRGESVGLLPDVPVVVDAVRFAELAAAALADGGAAAAVAALEAYAGPLLPDDPYERWAQAHRDRLRLLYARLLRQAERWDELVELDPADEEAHLALIRRHAERGDRRAALRQYERLDRALGRELGVAPGAEAVALREALTADHAGRAGSAAPAVLVGREAQTRRFEETIAEVGRGRGRTVFLAGAPGIGKSFLARWALDRVAGMGWRTGAGAASRVEGAWPYAPVLEAVADLCRRHPTLLDGLDDRCRESIELALSGRDLDWSGDGGHQRLYVAVMELMRLASAGSGALLVVDDAHEADEAGLRLLHYLARSCASERVLLLLCHRRQPLTDTFEQVRSSLLTRGAAVELPLTPLGREETEALARASRPGLGPETGERIWHLSGGLPFAVVEAARVAGEGDAPGAVPGEVVLGLLDPRARAVLERVAIAGSAFDTDEFIALSGATEDEAFGCLDAALAALVAERTASGYRFRHPLIREALLAGIPPHRQRRLHRVCAERLAALNASPARVGHHLLAAGDAAAAVPYVLRAAQTEAAVGAFREALALVDSIRHVCGEADRPRALALRADLLAAVGDAAAAAAYREAIEAAPPPRRRPLRARLAQMLVLAGDLETAGTMLDELDLGGGPPDPTILLARGQLAYFRGDLELARTVSEQARGLVTAGEMDRQVLDLVTLRGLVAHNRGEWYQQLRVELRRTRDEPSLATAIFDSHLCVAEYLLYGPTPYREVIELAAALRETATRAGAMRAVAFATALIGEAALLSDDLDLAERELRESVDLHREIGAFAGESHSLQRLAELCLARGDKAAAGRLLNRALPLARWSNLAMHLMQRIFGTMIVAADGPREARAVVDRAWATLGAGDVCFFCHVMLALPSAIACADAGDLGDARLHLATAERSAELWQGTSWQAAILEARAHIARAEGDHPAEARLLAQAADLFDDAGHPRDAARCRRSGATWEAARKESPAGEKDAGRASS</sequence>
<accession>A0ABX9LBE9</accession>
<reference evidence="3 4" key="1">
    <citation type="submission" date="2018-08" db="EMBL/GenBank/DDBJ databases">
        <title>Microbispora. triticiradicis sp. nov., a novel actinomycete isolated from the root of wheat (Triticum aestivum L.)).</title>
        <authorList>
            <person name="Han C."/>
        </authorList>
    </citation>
    <scope>NUCLEOTIDE SEQUENCE [LARGE SCALE GENOMIC DNA]</scope>
    <source>
        <strain evidence="3 4">NEAU-HRDPA2-9</strain>
    </source>
</reference>
<evidence type="ECO:0000256" key="1">
    <source>
        <dbReference type="SAM" id="MobiDB-lite"/>
    </source>
</evidence>
<evidence type="ECO:0000313" key="4">
    <source>
        <dbReference type="Proteomes" id="UP000262538"/>
    </source>
</evidence>
<feature type="region of interest" description="Disordered" evidence="1">
    <location>
        <begin position="1051"/>
        <end position="1077"/>
    </location>
</feature>
<dbReference type="SUPFAM" id="SSF48452">
    <property type="entry name" value="TPR-like"/>
    <property type="match status" value="2"/>
</dbReference>
<dbReference type="Pfam" id="PF03704">
    <property type="entry name" value="BTAD"/>
    <property type="match status" value="1"/>
</dbReference>
<name>A0ABX9LBE9_9ACTN</name>
<dbReference type="InterPro" id="IPR051677">
    <property type="entry name" value="AfsR-DnrI-RedD_regulator"/>
</dbReference>
<dbReference type="Proteomes" id="UP000262538">
    <property type="component" value="Unassembled WGS sequence"/>
</dbReference>
<dbReference type="PANTHER" id="PTHR35807">
    <property type="entry name" value="TRANSCRIPTIONAL REGULATOR REDD-RELATED"/>
    <property type="match status" value="1"/>
</dbReference>
<dbReference type="Gene3D" id="1.10.10.10">
    <property type="entry name" value="Winged helix-like DNA-binding domain superfamily/Winged helix DNA-binding domain"/>
    <property type="match status" value="1"/>
</dbReference>
<dbReference type="EMBL" id="QFZU02000187">
    <property type="protein sequence ID" value="RGA00958.1"/>
    <property type="molecule type" value="Genomic_DNA"/>
</dbReference>
<dbReference type="Pfam" id="PF13191">
    <property type="entry name" value="AAA_16"/>
    <property type="match status" value="1"/>
</dbReference>
<keyword evidence="4" id="KW-1185">Reference proteome</keyword>
<proteinExistence type="predicted"/>
<feature type="compositionally biased region" description="Basic and acidic residues" evidence="1">
    <location>
        <begin position="1060"/>
        <end position="1077"/>
    </location>
</feature>
<comment type="caution">
    <text evidence="3">The sequence shown here is derived from an EMBL/GenBank/DDBJ whole genome shotgun (WGS) entry which is preliminary data.</text>
</comment>
<feature type="domain" description="Bacterial transcriptional activator" evidence="2">
    <location>
        <begin position="118"/>
        <end position="242"/>
    </location>
</feature>
<evidence type="ECO:0000259" key="2">
    <source>
        <dbReference type="SMART" id="SM01043"/>
    </source>
</evidence>
<evidence type="ECO:0000313" key="3">
    <source>
        <dbReference type="EMBL" id="RGA00958.1"/>
    </source>
</evidence>
<dbReference type="InterPro" id="IPR027417">
    <property type="entry name" value="P-loop_NTPase"/>
</dbReference>
<dbReference type="SMART" id="SM01043">
    <property type="entry name" value="BTAD"/>
    <property type="match status" value="1"/>
</dbReference>
<dbReference type="Gene3D" id="1.25.40.10">
    <property type="entry name" value="Tetratricopeptide repeat domain"/>
    <property type="match status" value="3"/>
</dbReference>
<dbReference type="SUPFAM" id="SSF52540">
    <property type="entry name" value="P-loop containing nucleoside triphosphate hydrolases"/>
    <property type="match status" value="1"/>
</dbReference>
<organism evidence="3 4">
    <name type="scientific">Microbispora triticiradicis</name>
    <dbReference type="NCBI Taxonomy" id="2200763"/>
    <lineage>
        <taxon>Bacteria</taxon>
        <taxon>Bacillati</taxon>
        <taxon>Actinomycetota</taxon>
        <taxon>Actinomycetes</taxon>
        <taxon>Streptosporangiales</taxon>
        <taxon>Streptosporangiaceae</taxon>
        <taxon>Microbispora</taxon>
    </lineage>
</organism>
<dbReference type="InterPro" id="IPR041664">
    <property type="entry name" value="AAA_16"/>
</dbReference>
<dbReference type="InterPro" id="IPR005158">
    <property type="entry name" value="BTAD"/>
</dbReference>
<dbReference type="InterPro" id="IPR011990">
    <property type="entry name" value="TPR-like_helical_dom_sf"/>
</dbReference>
<protein>
    <submittedName>
        <fullName evidence="3">SARP family transcriptional regulator</fullName>
    </submittedName>
</protein>